<keyword evidence="1" id="KW-0732">Signal</keyword>
<feature type="chain" id="PRO_5039476886" description="Phosphate-selective porin O and P" evidence="1">
    <location>
        <begin position="22"/>
        <end position="432"/>
    </location>
</feature>
<dbReference type="SUPFAM" id="SSF56935">
    <property type="entry name" value="Porins"/>
    <property type="match status" value="1"/>
</dbReference>
<dbReference type="InterPro" id="IPR023614">
    <property type="entry name" value="Porin_dom_sf"/>
</dbReference>
<dbReference type="Gene3D" id="2.40.160.10">
    <property type="entry name" value="Porin"/>
    <property type="match status" value="1"/>
</dbReference>
<evidence type="ECO:0000313" key="2">
    <source>
        <dbReference type="EMBL" id="HIS82530.1"/>
    </source>
</evidence>
<sequence>MKRFFQIVWIIFILTSLNFSAAEAKPRKQAPKQEVIHLDIEKTEEAKSGRFSSLKEKETEEELKNDALNDNIDKEFSIFDNLVDTDKASEHPFKIEEESLFGRIYKKKLERTSIPSYLLQEELTFRYKKGPVDKVQFYGAYQGRFGSSFAGSDYDTTYENGFAEIGVVGDFKDKNTDFKLQLNLRPISGESYFRGMISDMYIMNTAIPHHKIIVGHSRDQIGVEGGASSYTLPFAMRSQIARNFGNVRALGVRVVGDYSLVDYQLALNSSDRYFHEFFPGAEFTGWVNFKPLGKTDGKYGNLIIGTGLNAGRRHENYAVGGAYVGYSYKKFAANAEYAIADGYNGRSFSSDKATGFYTTVSYRLTKRLHVLARFDQFDPNRDVSGDLRREYTAGLNYFIKGQALRLILNYVFCDNQQTEDSHRIILGTQILL</sequence>
<dbReference type="Proteomes" id="UP000824139">
    <property type="component" value="Unassembled WGS sequence"/>
</dbReference>
<feature type="signal peptide" evidence="1">
    <location>
        <begin position="1"/>
        <end position="21"/>
    </location>
</feature>
<accession>A0A9D1FV58</accession>
<reference evidence="2" key="1">
    <citation type="submission" date="2020-10" db="EMBL/GenBank/DDBJ databases">
        <authorList>
            <person name="Gilroy R."/>
        </authorList>
    </citation>
    <scope>NUCLEOTIDE SEQUENCE</scope>
    <source>
        <strain evidence="2">CHK152-2994</strain>
    </source>
</reference>
<organism evidence="2 3">
    <name type="scientific">Candidatus Scatenecus faecavium</name>
    <dbReference type="NCBI Taxonomy" id="2840915"/>
    <lineage>
        <taxon>Bacteria</taxon>
        <taxon>Candidatus Scatenecus</taxon>
    </lineage>
</organism>
<protein>
    <recommendedName>
        <fullName evidence="4">Phosphate-selective porin O and P</fullName>
    </recommendedName>
</protein>
<dbReference type="EMBL" id="DVJO01000062">
    <property type="protein sequence ID" value="HIS82530.1"/>
    <property type="molecule type" value="Genomic_DNA"/>
</dbReference>
<name>A0A9D1FV58_9BACT</name>
<comment type="caution">
    <text evidence="2">The sequence shown here is derived from an EMBL/GenBank/DDBJ whole genome shotgun (WGS) entry which is preliminary data.</text>
</comment>
<evidence type="ECO:0008006" key="4">
    <source>
        <dbReference type="Google" id="ProtNLM"/>
    </source>
</evidence>
<dbReference type="AlphaFoldDB" id="A0A9D1FV58"/>
<proteinExistence type="predicted"/>
<evidence type="ECO:0000313" key="3">
    <source>
        <dbReference type="Proteomes" id="UP000824139"/>
    </source>
</evidence>
<gene>
    <name evidence="2" type="ORF">IAD41_02855</name>
</gene>
<reference evidence="2" key="2">
    <citation type="journal article" date="2021" name="PeerJ">
        <title>Extensive microbial diversity within the chicken gut microbiome revealed by metagenomics and culture.</title>
        <authorList>
            <person name="Gilroy R."/>
            <person name="Ravi A."/>
            <person name="Getino M."/>
            <person name="Pursley I."/>
            <person name="Horton D.L."/>
            <person name="Alikhan N.F."/>
            <person name="Baker D."/>
            <person name="Gharbi K."/>
            <person name="Hall N."/>
            <person name="Watson M."/>
            <person name="Adriaenssens E.M."/>
            <person name="Foster-Nyarko E."/>
            <person name="Jarju S."/>
            <person name="Secka A."/>
            <person name="Antonio M."/>
            <person name="Oren A."/>
            <person name="Chaudhuri R.R."/>
            <person name="La Ragione R."/>
            <person name="Hildebrand F."/>
            <person name="Pallen M.J."/>
        </authorList>
    </citation>
    <scope>NUCLEOTIDE SEQUENCE</scope>
    <source>
        <strain evidence="2">CHK152-2994</strain>
    </source>
</reference>
<evidence type="ECO:0000256" key="1">
    <source>
        <dbReference type="SAM" id="SignalP"/>
    </source>
</evidence>